<dbReference type="InterPro" id="IPR029052">
    <property type="entry name" value="Metallo-depent_PP-like"/>
</dbReference>
<reference evidence="3 4" key="1">
    <citation type="submission" date="2014-08" db="EMBL/GenBank/DDBJ databases">
        <title>Porphyromonas canoris strain:OH2762 Genome sequencing.</title>
        <authorList>
            <person name="Wallis C."/>
            <person name="Deusch O."/>
            <person name="O'Flynn C."/>
            <person name="Davis I."/>
            <person name="Jospin G."/>
            <person name="Darling A.E."/>
            <person name="Coil D.A."/>
            <person name="Alexiev A."/>
            <person name="Horsfall A."/>
            <person name="Kirkwood N."/>
            <person name="Harris S."/>
            <person name="Eisen J.A."/>
        </authorList>
    </citation>
    <scope>NUCLEOTIDE SEQUENCE [LARGE SCALE GENOMIC DNA]</scope>
    <source>
        <strain evidence="4">COT-108 OH2762</strain>
    </source>
</reference>
<gene>
    <name evidence="3" type="ORF">HQ43_01660</name>
</gene>
<evidence type="ECO:0000259" key="2">
    <source>
        <dbReference type="SMART" id="SM00854"/>
    </source>
</evidence>
<feature type="domain" description="Capsule synthesis protein CapA" evidence="2">
    <location>
        <begin position="8"/>
        <end position="239"/>
    </location>
</feature>
<comment type="similarity">
    <text evidence="1">Belongs to the CapA family.</text>
</comment>
<dbReference type="EMBL" id="JQZV01000003">
    <property type="protein sequence ID" value="KGN93374.1"/>
    <property type="molecule type" value="Genomic_DNA"/>
</dbReference>
<dbReference type="Gene3D" id="3.60.21.10">
    <property type="match status" value="1"/>
</dbReference>
<evidence type="ECO:0000313" key="4">
    <source>
        <dbReference type="Proteomes" id="UP000030101"/>
    </source>
</evidence>
<evidence type="ECO:0000313" key="3">
    <source>
        <dbReference type="EMBL" id="KGN93374.1"/>
    </source>
</evidence>
<keyword evidence="4" id="KW-1185">Reference proteome</keyword>
<protein>
    <recommendedName>
        <fullName evidence="2">Capsule synthesis protein CapA domain-containing protein</fullName>
    </recommendedName>
</protein>
<name>A0ABR4XNJ5_9PORP</name>
<dbReference type="InterPro" id="IPR052169">
    <property type="entry name" value="CW_Biosynth-Accessory"/>
</dbReference>
<dbReference type="SUPFAM" id="SSF56300">
    <property type="entry name" value="Metallo-dependent phosphatases"/>
    <property type="match status" value="1"/>
</dbReference>
<dbReference type="Proteomes" id="UP000030101">
    <property type="component" value="Unassembled WGS sequence"/>
</dbReference>
<accession>A0ABR4XNJ5</accession>
<dbReference type="InterPro" id="IPR019079">
    <property type="entry name" value="Capsule_synth_CapA"/>
</dbReference>
<evidence type="ECO:0000256" key="1">
    <source>
        <dbReference type="ARBA" id="ARBA00005662"/>
    </source>
</evidence>
<sequence>MSHKPQVDAAWDGKQKKHDFKPVFDAVSSYFKGADLVIGNLETTFGGEPYTGYPTFSSPDILASDLRDVGVDILTTANNHTCDRGNKGVIRTLDILDGVGIRSTGSFRSEEDYRMRNPLVIDTLGVKIAFLAYTYGTNGIPFFEPVRVNLIDAIAIKNDLEKVKALGADFIIASMHWGIEYSLTPSGDQKKEAQWLADNGVDAIVGMHPHVVQPSDTLLSSGGKSVPVVYSLGNFISNQYQPYTRLGKMLSMQIGIDRQNRISIEEWKEHYTFVARRTGRPNRYLIVPADSVQRYQDTFSEEDKAEWKRIARFLKLF</sequence>
<dbReference type="PANTHER" id="PTHR33393:SF12">
    <property type="entry name" value="CAPSULE BIOSYNTHESIS PROTEIN CAPA"/>
    <property type="match status" value="1"/>
</dbReference>
<dbReference type="Pfam" id="PF09587">
    <property type="entry name" value="PGA_cap"/>
    <property type="match status" value="1"/>
</dbReference>
<dbReference type="SMART" id="SM00854">
    <property type="entry name" value="PGA_cap"/>
    <property type="match status" value="1"/>
</dbReference>
<comment type="caution">
    <text evidence="3">The sequence shown here is derived from an EMBL/GenBank/DDBJ whole genome shotgun (WGS) entry which is preliminary data.</text>
</comment>
<dbReference type="PANTHER" id="PTHR33393">
    <property type="entry name" value="POLYGLUTAMINE SYNTHESIS ACCESSORY PROTEIN RV0574C-RELATED"/>
    <property type="match status" value="1"/>
</dbReference>
<proteinExistence type="inferred from homology"/>
<dbReference type="CDD" id="cd07381">
    <property type="entry name" value="MPP_CapA"/>
    <property type="match status" value="1"/>
</dbReference>
<organism evidence="3 4">
    <name type="scientific">Porphyromonas canoris</name>
    <dbReference type="NCBI Taxonomy" id="36875"/>
    <lineage>
        <taxon>Bacteria</taxon>
        <taxon>Pseudomonadati</taxon>
        <taxon>Bacteroidota</taxon>
        <taxon>Bacteroidia</taxon>
        <taxon>Bacteroidales</taxon>
        <taxon>Porphyromonadaceae</taxon>
        <taxon>Porphyromonas</taxon>
    </lineage>
</organism>